<organism evidence="1 2">
    <name type="scientific">Komagataeibacter xylinus</name>
    <name type="common">Gluconacetobacter xylinus</name>
    <dbReference type="NCBI Taxonomy" id="28448"/>
    <lineage>
        <taxon>Bacteria</taxon>
        <taxon>Pseudomonadati</taxon>
        <taxon>Pseudomonadota</taxon>
        <taxon>Alphaproteobacteria</taxon>
        <taxon>Acetobacterales</taxon>
        <taxon>Acetobacteraceae</taxon>
        <taxon>Komagataeibacter</taxon>
    </lineage>
</organism>
<name>A0A857FTZ2_KOMXY</name>
<evidence type="ECO:0000313" key="2">
    <source>
        <dbReference type="Proteomes" id="UP000464674"/>
    </source>
</evidence>
<dbReference type="Gene3D" id="3.50.50.60">
    <property type="entry name" value="FAD/NAD(P)-binding domain"/>
    <property type="match status" value="1"/>
</dbReference>
<gene>
    <name evidence="1" type="ORF">FMA36_06345</name>
</gene>
<dbReference type="EMBL" id="CP041348">
    <property type="protein sequence ID" value="QHC37069.1"/>
    <property type="molecule type" value="Genomic_DNA"/>
</dbReference>
<dbReference type="InterPro" id="IPR036188">
    <property type="entry name" value="FAD/NAD-bd_sf"/>
</dbReference>
<sequence length="619" mass="69401">MDQALGMACDIPRVDRSDERAERASHYPPALTGMRGSGYERAYCPGHALRNGNLTDSLPQARAVDQVYDLVIVGGGISGLSAAWFYRRKYGQHARILVLDNHDDFGGHAKRNEFTYKGNTRIANGGTFNVYTPQTEAQKLIFDVCGIDVDKLSQTTIKRDFYAQMGMGQTVFFDGQTFGRNLLLRDPAPWTDFTFLYAPTTPPDADERWAAFMRAAPLSNRVKKDIFRLYHDNRDYMPGLSQDEKLQKLALMSYRQYLIEVVGCDPMVCTYLGDRSFGSGRGLDATTALSAYQRFQFPGFQGMGLPEKGMKKHGGAEYYFPEGNATIPRMVVRELVPGALECDGLSNAMVRRVNYDVLDLEKNNVRIRLNATAVNVRNTEEGVSVNYIRDGGLFSVKGKSCILACWFHVIPYLCPDMPSEQRDALHYNVHTPNLWVNVWLKNWQAFHKAGTCLMNAPGSYYASIILEPPVSVGGYAHSPSPGQPAHVSLLRGYGAPGLPIKDQFRAGRIDMYETSFETYERELRLQFNTALGAYGFDAAQDILGITVNRWGHGYSYWYSPLYDDFLKRNEEPPHLRARKKFGRITIANTDAAGTDSTAFAIDMAWRAVNEIDNAERVGP</sequence>
<dbReference type="Proteomes" id="UP000464674">
    <property type="component" value="Chromosome"/>
</dbReference>
<dbReference type="SUPFAM" id="SSF51905">
    <property type="entry name" value="FAD/NAD(P)-binding domain"/>
    <property type="match status" value="1"/>
</dbReference>
<dbReference type="OrthoDB" id="231484at2"/>
<evidence type="ECO:0000313" key="1">
    <source>
        <dbReference type="EMBL" id="QHC37069.1"/>
    </source>
</evidence>
<reference evidence="1 2" key="1">
    <citation type="journal article" date="2020" name="Carbohydr. Polym.">
        <title>Characterization and optimization of production of bacterial cellulose from strain CGMCC 17276 based on whole-genome analysis.</title>
        <authorList>
            <person name="Lu T."/>
            <person name="Gao H."/>
            <person name="Liao B."/>
            <person name="Wu J."/>
            <person name="Zhang W."/>
            <person name="Huang J."/>
            <person name="Liu M."/>
            <person name="Huang J."/>
            <person name="Chang Z."/>
            <person name="Jin M."/>
            <person name="Yi Z."/>
            <person name="Jiang D."/>
        </authorList>
    </citation>
    <scope>NUCLEOTIDE SEQUENCE [LARGE SCALE GENOMIC DNA]</scope>
    <source>
        <strain evidence="1 2">CGMCC 17276</strain>
    </source>
</reference>
<accession>A0A857FTZ2</accession>
<dbReference type="AlphaFoldDB" id="A0A857FTZ2"/>
<protein>
    <submittedName>
        <fullName evidence="1">FAD-dependent oxidoreductase</fullName>
    </submittedName>
</protein>
<proteinExistence type="predicted"/>
<dbReference type="Pfam" id="PF13450">
    <property type="entry name" value="NAD_binding_8"/>
    <property type="match status" value="1"/>
</dbReference>